<sequence length="171" mass="18544">MPVKFICFVSCIIGIILPVEPLLADATISINGTVKRAVPTCTVNTQNHIVVDFGDKIAKKKIMQKIYREKIPIEARCSDFIHDSMTLSIQGDPAAFNGDYIKTSMTGLAIQLFNNNTPIKQGDSISFTYSNSSPNGGAPDIYALLVASDDNSDALDAGDFTGNANIIFHYH</sequence>
<dbReference type="EMBL" id="QMDH01000069">
    <property type="protein sequence ID" value="RAZ62017.1"/>
    <property type="molecule type" value="Genomic_DNA"/>
</dbReference>
<dbReference type="SUPFAM" id="SSF49401">
    <property type="entry name" value="Bacterial adhesins"/>
    <property type="match status" value="1"/>
</dbReference>
<organism evidence="2 3">
    <name type="scientific">Enterobacter cloacae</name>
    <dbReference type="NCBI Taxonomy" id="550"/>
    <lineage>
        <taxon>Bacteria</taxon>
        <taxon>Pseudomonadati</taxon>
        <taxon>Pseudomonadota</taxon>
        <taxon>Gammaproteobacteria</taxon>
        <taxon>Enterobacterales</taxon>
        <taxon>Enterobacteriaceae</taxon>
        <taxon>Enterobacter</taxon>
        <taxon>Enterobacter cloacae complex</taxon>
    </lineage>
</organism>
<dbReference type="GO" id="GO:0007155">
    <property type="term" value="P:cell adhesion"/>
    <property type="evidence" value="ECO:0007669"/>
    <property type="project" value="InterPro"/>
</dbReference>
<protein>
    <recommendedName>
        <fullName evidence="1">Fimbrial-type adhesion domain-containing protein</fullName>
    </recommendedName>
</protein>
<dbReference type="InterPro" id="IPR036937">
    <property type="entry name" value="Adhesion_dom_fimbrial_sf"/>
</dbReference>
<dbReference type="Gene3D" id="2.60.40.1090">
    <property type="entry name" value="Fimbrial-type adhesion domain"/>
    <property type="match status" value="1"/>
</dbReference>
<gene>
    <name evidence="2" type="ORF">DP202_24940</name>
</gene>
<dbReference type="GO" id="GO:0009289">
    <property type="term" value="C:pilus"/>
    <property type="evidence" value="ECO:0007669"/>
    <property type="project" value="InterPro"/>
</dbReference>
<dbReference type="RefSeq" id="WP_112781977.1">
    <property type="nucleotide sequence ID" value="NZ_CABMNQ010000069.1"/>
</dbReference>
<dbReference type="AlphaFoldDB" id="A0A330G2B2"/>
<dbReference type="Proteomes" id="UP000251576">
    <property type="component" value="Unassembled WGS sequence"/>
</dbReference>
<reference evidence="2 3" key="1">
    <citation type="submission" date="2018-06" db="EMBL/GenBank/DDBJ databases">
        <title>ACT-28, a chromosomally-encoded AmpC with carbapenemase activity from Enterobacter kobei.</title>
        <authorList>
            <person name="Jousset A.B."/>
            <person name="Oueslati S."/>
            <person name="Bernabeu S."/>
            <person name="Takissian J."/>
            <person name="Creton E."/>
            <person name="Vogel A."/>
            <person name="Cotellon G."/>
            <person name="Bonnin R.A."/>
            <person name="Dortet L."/>
            <person name="Naas T."/>
        </authorList>
    </citation>
    <scope>NUCLEOTIDE SEQUENCE [LARGE SCALE GENOMIC DNA]</scope>
    <source>
        <strain evidence="2 3">99B3</strain>
    </source>
</reference>
<dbReference type="InterPro" id="IPR008966">
    <property type="entry name" value="Adhesion_dom_sf"/>
</dbReference>
<evidence type="ECO:0000313" key="3">
    <source>
        <dbReference type="Proteomes" id="UP000251576"/>
    </source>
</evidence>
<dbReference type="InterPro" id="IPR000259">
    <property type="entry name" value="Adhesion_dom_fimbrial"/>
</dbReference>
<dbReference type="Pfam" id="PF00419">
    <property type="entry name" value="Fimbrial"/>
    <property type="match status" value="1"/>
</dbReference>
<evidence type="ECO:0000313" key="2">
    <source>
        <dbReference type="EMBL" id="RAZ62017.1"/>
    </source>
</evidence>
<comment type="caution">
    <text evidence="2">The sequence shown here is derived from an EMBL/GenBank/DDBJ whole genome shotgun (WGS) entry which is preliminary data.</text>
</comment>
<name>A0A330G2B2_ENTCL</name>
<feature type="domain" description="Fimbrial-type adhesion" evidence="1">
    <location>
        <begin position="28"/>
        <end position="170"/>
    </location>
</feature>
<accession>A0A330G2B2</accession>
<proteinExistence type="predicted"/>
<evidence type="ECO:0000259" key="1">
    <source>
        <dbReference type="Pfam" id="PF00419"/>
    </source>
</evidence>